<reference evidence="2" key="1">
    <citation type="submission" date="2016-10" db="EMBL/GenBank/DDBJ databases">
        <authorList>
            <person name="Varghese N."/>
            <person name="Submissions S."/>
        </authorList>
    </citation>
    <scope>NUCLEOTIDE SEQUENCE [LARGE SCALE GENOMIC DNA]</scope>
    <source>
        <strain evidence="2">JCM 15604</strain>
    </source>
</reference>
<keyword evidence="2" id="KW-1185">Reference proteome</keyword>
<dbReference type="EMBL" id="FOXK01000031">
    <property type="protein sequence ID" value="SFQ52132.1"/>
    <property type="molecule type" value="Genomic_DNA"/>
</dbReference>
<gene>
    <name evidence="1" type="ORF">SAMN05216177_1312</name>
</gene>
<evidence type="ECO:0000313" key="1">
    <source>
        <dbReference type="EMBL" id="SFQ52132.1"/>
    </source>
</evidence>
<protein>
    <submittedName>
        <fullName evidence="1">Uncharacterized protein</fullName>
    </submittedName>
</protein>
<name>A0A1I5Z6N7_9GAMM</name>
<organism evidence="1 2">
    <name type="scientific">Ectopseudomonas toyotomiensis</name>
    <dbReference type="NCBI Taxonomy" id="554344"/>
    <lineage>
        <taxon>Bacteria</taxon>
        <taxon>Pseudomonadati</taxon>
        <taxon>Pseudomonadota</taxon>
        <taxon>Gammaproteobacteria</taxon>
        <taxon>Pseudomonadales</taxon>
        <taxon>Pseudomonadaceae</taxon>
        <taxon>Ectopseudomonas</taxon>
    </lineage>
</organism>
<dbReference type="AlphaFoldDB" id="A0A1I5Z6N7"/>
<dbReference type="Proteomes" id="UP000182025">
    <property type="component" value="Unassembled WGS sequence"/>
</dbReference>
<sequence>MTEDEYKLEYERQMASLPPLVRLRIEQLAERAQAQDIVIAWLLAQVQKIPGLTPDHSLRFLCRLANEAEESDADKHAELVGLADELRSLLAGYEQPR</sequence>
<proteinExistence type="predicted"/>
<evidence type="ECO:0000313" key="2">
    <source>
        <dbReference type="Proteomes" id="UP000182025"/>
    </source>
</evidence>
<accession>A0A1I5Z6N7</accession>